<feature type="transmembrane region" description="Helical" evidence="1">
    <location>
        <begin position="6"/>
        <end position="23"/>
    </location>
</feature>
<keyword evidence="1" id="KW-0472">Membrane</keyword>
<evidence type="ECO:0000256" key="1">
    <source>
        <dbReference type="SAM" id="Phobius"/>
    </source>
</evidence>
<accession>A0A0B4VGN8</accession>
<keyword evidence="1" id="KW-0812">Transmembrane</keyword>
<dbReference type="Proteomes" id="UP000201058">
    <property type="component" value="Segment"/>
</dbReference>
<keyword evidence="1" id="KW-1133">Transmembrane helix</keyword>
<dbReference type="EMBL" id="KM610234">
    <property type="protein sequence ID" value="AJD20133.1"/>
    <property type="molecule type" value="Genomic_DNA"/>
</dbReference>
<evidence type="ECO:0000313" key="2">
    <source>
        <dbReference type="EMBL" id="AJD20133.1"/>
    </source>
</evidence>
<name>A0A0B4VGN8_9VIRU</name>
<dbReference type="KEGG" id="vg:22921787"/>
<keyword evidence="3" id="KW-1185">Reference proteome</keyword>
<sequence length="87" mass="10084">MIVLVEIVYVFIYHFVFAIMDILEIIKKVFNNVLCINKKSEIIKNTEPISHTNIPVRIPSKSLSPSLVGLHNPFFYSYDESDYAEYA</sequence>
<evidence type="ECO:0000313" key="3">
    <source>
        <dbReference type="Proteomes" id="UP000201058"/>
    </source>
</evidence>
<organism evidence="2 3">
    <name type="scientific">Tipula oleracea nudivirus</name>
    <dbReference type="NCBI Taxonomy" id="1546257"/>
    <lineage>
        <taxon>Viruses</taxon>
        <taxon>Viruses incertae sedis</taxon>
        <taxon>Naldaviricetes</taxon>
        <taxon>Lefavirales</taxon>
        <taxon>Nudiviridae</taxon>
        <taxon>Deltanudivirus</taxon>
        <taxon>Deltanudivirus tipoleraceae</taxon>
    </lineage>
</organism>
<gene>
    <name evidence="2" type="ORF">TONV_073</name>
</gene>
<protein>
    <submittedName>
        <fullName evidence="2">Uncharacterized protein</fullName>
    </submittedName>
</protein>
<dbReference type="GeneID" id="22921787"/>
<dbReference type="RefSeq" id="YP_009116720.1">
    <property type="nucleotide sequence ID" value="NC_026242.1"/>
</dbReference>
<reference evidence="2 3" key="1">
    <citation type="journal article" date="2015" name="J. Virol.">
        <title>The genome of the nucleopolyhedrosis-causing virus from Tipula oleracea sheds new light on the Nudiviridae family.</title>
        <authorList>
            <person name="Bezier A."/>
            <person name="Theze J."/>
            <person name="Gavory F."/>
            <person name="Gaillard J."/>
            <person name="Poulain J."/>
            <person name="Drezen J.M."/>
            <person name="Herniou E.A."/>
        </authorList>
    </citation>
    <scope>NUCLEOTIDE SEQUENCE [LARGE SCALE GENOMIC DNA]</scope>
    <source>
        <strain evidence="2">35</strain>
    </source>
</reference>
<proteinExistence type="predicted"/>